<organism evidence="3 4">
    <name type="scientific">Sphingobacterium kitahiroshimense</name>
    <dbReference type="NCBI Taxonomy" id="470446"/>
    <lineage>
        <taxon>Bacteria</taxon>
        <taxon>Pseudomonadati</taxon>
        <taxon>Bacteroidota</taxon>
        <taxon>Sphingobacteriia</taxon>
        <taxon>Sphingobacteriales</taxon>
        <taxon>Sphingobacteriaceae</taxon>
        <taxon>Sphingobacterium</taxon>
    </lineage>
</organism>
<dbReference type="Gene3D" id="3.10.310.30">
    <property type="match status" value="1"/>
</dbReference>
<reference evidence="3 4" key="1">
    <citation type="submission" date="2024-04" db="EMBL/GenBank/DDBJ databases">
        <title>WGS of bacteria from Torrens River.</title>
        <authorList>
            <person name="Wyrsch E.R."/>
            <person name="Drigo B."/>
        </authorList>
    </citation>
    <scope>NUCLEOTIDE SEQUENCE [LARGE SCALE GENOMIC DNA]</scope>
    <source>
        <strain evidence="3 4">TWI391</strain>
    </source>
</reference>
<dbReference type="Proteomes" id="UP001409291">
    <property type="component" value="Unassembled WGS sequence"/>
</dbReference>
<dbReference type="Pfam" id="PF01368">
    <property type="entry name" value="DHH"/>
    <property type="match status" value="1"/>
</dbReference>
<name>A0ABV0BQL1_9SPHI</name>
<dbReference type="PANTHER" id="PTHR47618">
    <property type="entry name" value="BIFUNCTIONAL OLIGORIBONUCLEASE AND PAP PHOSPHATASE NRNA"/>
    <property type="match status" value="1"/>
</dbReference>
<dbReference type="Gene3D" id="3.90.1640.10">
    <property type="entry name" value="inorganic pyrophosphatase (n-terminal core)"/>
    <property type="match status" value="1"/>
</dbReference>
<dbReference type="PANTHER" id="PTHR47618:SF1">
    <property type="entry name" value="BIFUNCTIONAL OLIGORIBONUCLEASE AND PAP PHOSPHATASE NRNA"/>
    <property type="match status" value="1"/>
</dbReference>
<evidence type="ECO:0000259" key="2">
    <source>
        <dbReference type="Pfam" id="PF02272"/>
    </source>
</evidence>
<feature type="domain" description="DHHA1" evidence="2">
    <location>
        <begin position="246"/>
        <end position="326"/>
    </location>
</feature>
<dbReference type="InterPro" id="IPR003156">
    <property type="entry name" value="DHHA1_dom"/>
</dbReference>
<protein>
    <submittedName>
        <fullName evidence="3">DHH family phosphoesterase</fullName>
    </submittedName>
</protein>
<dbReference type="InterPro" id="IPR001667">
    <property type="entry name" value="DDH_dom"/>
</dbReference>
<dbReference type="InterPro" id="IPR038763">
    <property type="entry name" value="DHH_sf"/>
</dbReference>
<evidence type="ECO:0000259" key="1">
    <source>
        <dbReference type="Pfam" id="PF01368"/>
    </source>
</evidence>
<comment type="caution">
    <text evidence="3">The sequence shown here is derived from an EMBL/GenBank/DDBJ whole genome shotgun (WGS) entry which is preliminary data.</text>
</comment>
<evidence type="ECO:0000313" key="4">
    <source>
        <dbReference type="Proteomes" id="UP001409291"/>
    </source>
</evidence>
<evidence type="ECO:0000313" key="3">
    <source>
        <dbReference type="EMBL" id="MEN5377061.1"/>
    </source>
</evidence>
<proteinExistence type="predicted"/>
<dbReference type="EMBL" id="JBDJNQ010000002">
    <property type="protein sequence ID" value="MEN5377061.1"/>
    <property type="molecule type" value="Genomic_DNA"/>
</dbReference>
<dbReference type="Pfam" id="PF02272">
    <property type="entry name" value="DHHA1"/>
    <property type="match status" value="1"/>
</dbReference>
<gene>
    <name evidence="3" type="ORF">ABE541_07295</name>
</gene>
<dbReference type="InterPro" id="IPR051319">
    <property type="entry name" value="Oligoribo/pAp-PDE_c-di-AMP_PDE"/>
</dbReference>
<dbReference type="SUPFAM" id="SSF64182">
    <property type="entry name" value="DHH phosphoesterases"/>
    <property type="match status" value="1"/>
</dbReference>
<keyword evidence="4" id="KW-1185">Reference proteome</keyword>
<accession>A0ABV0BQL1</accession>
<feature type="domain" description="DDH" evidence="1">
    <location>
        <begin position="16"/>
        <end position="168"/>
    </location>
</feature>
<dbReference type="RefSeq" id="WP_183917214.1">
    <property type="nucleotide sequence ID" value="NZ_JBDJLH010000003.1"/>
</dbReference>
<sequence length="336" mass="37724">MLTSEQLKTLLSEPKRIVITTHFKPDGDALGSSLGLFYWLKAHKHDVSLIVPSDFPSFLDWLPGLEHVRIYTKEVQENQKLIADAEIIFCLDFNGLSRIHDMAVPVENATGIKCMIDHHLEPQGFHDYEYWDPKAAATAQLIFRFITTEMQDAGSISADMATCLYTGIMTDTGSFRFRSTTSEIHRIIASLIDCGAENWAIHELIYNSSSEGRLKFLGYCLLNRLEVFPEYNTAMIYVTQEDLKSFEVITGDTEGLVNYALSIKGIRLAALIIDRKEQIKLSLRSIGDVPCNEICKTYFNGGGHLNASGGNSHDDLQTVINTFKSALPNYKEILTK</sequence>